<dbReference type="PROSITE" id="PS00622">
    <property type="entry name" value="HTH_LUXR_1"/>
    <property type="match status" value="1"/>
</dbReference>
<dbReference type="GO" id="GO:0006355">
    <property type="term" value="P:regulation of DNA-templated transcription"/>
    <property type="evidence" value="ECO:0007669"/>
    <property type="project" value="InterPro"/>
</dbReference>
<dbReference type="InterPro" id="IPR003593">
    <property type="entry name" value="AAA+_ATPase"/>
</dbReference>
<sequence>MVGRDAEFRRSLAALSNGDFNGVALIGDSGVGKSTLARMLAKTVEAAGRTVRFALGTQTGCALPLGAFSRVVSLGVGHEPAIMLAAAHNTLGQDKNLVVVVDDAQLLDPLSATLVNQLAASRSARLIVTIRSGEPVSDAVTALLKERILLTVHVDPFTREQTAQLAGAVLGGPVESGLVDELYERSAGNLLLLRGFLSAGRESGALVHTEEGWQLRGPLRADRELHDALEFRLQSLSPAELEVVEILAIAELLELEILRELCDADAMANLERRGLIQLVADGSHTLAQLNHPMLGEAATRRAGMVRSRQINGLLAKTLRRHLRTAGRRSQLPDLRGRIQLAQFMMRSDLEPDLGVATTAAADALALSNVVLGEELARFAVDRGGGLAASLVLAEAVSWQGRGEEAEAILLDADLEEADEWLIARWGCLRAANLAWGCGDVETAGRVLSDVKQRVSSEGGLQLIEAFEVSIGFFCGDIATTIELGPRLCEPDAIPMATVWASVATCGALMAAGRFSEVGRIAEAGLRAAALSKAGSQRFAIGVTEVMVATASGDYPAAERIYKRYAAMAIGIPAAEAMVEAMLGLVQVARGELPTACATLDRSISELSQGFPSPWLLVVAALHAQAEGARGDGAAAAAALRRAEKVYGPHVAVFLPELELARAWERAAAGDPAAAHTHALQAAEIARAAGMHMAEIRARHAAVRFGDRSQATRVAELVGTLNTPSARAVADHARGLAQHDGDLLDAAAHRFADLGGLAFAADASAQAAGEHARAGDRRKEVESSTWAHALASQCALRTPALEAAARPLPFSGRERQIVLLVAAGLSNREIADRLVISVRTVEGHLYRLFTKLGINNRDQLIHLINRDAS</sequence>
<evidence type="ECO:0000256" key="2">
    <source>
        <dbReference type="ARBA" id="ARBA00023125"/>
    </source>
</evidence>
<proteinExistence type="predicted"/>
<dbReference type="PANTHER" id="PTHR44688:SF16">
    <property type="entry name" value="DNA-BINDING TRANSCRIPTIONAL ACTIVATOR DEVR_DOSR"/>
    <property type="match status" value="1"/>
</dbReference>
<evidence type="ECO:0000256" key="3">
    <source>
        <dbReference type="ARBA" id="ARBA00023163"/>
    </source>
</evidence>
<gene>
    <name evidence="5" type="ORF">BST14_14175</name>
</gene>
<reference evidence="5 6" key="1">
    <citation type="submission" date="2016-12" db="EMBL/GenBank/DDBJ databases">
        <title>The new phylogeny of genus Mycobacterium.</title>
        <authorList>
            <person name="Tortoli E."/>
            <person name="Trovato A."/>
            <person name="Cirillo D.M."/>
        </authorList>
    </citation>
    <scope>NUCLEOTIDE SEQUENCE [LARGE SCALE GENOMIC DNA]</scope>
    <source>
        <strain evidence="5 6">DSM 45069</strain>
    </source>
</reference>
<evidence type="ECO:0000313" key="6">
    <source>
        <dbReference type="Proteomes" id="UP000192707"/>
    </source>
</evidence>
<dbReference type="Pfam" id="PF00196">
    <property type="entry name" value="GerE"/>
    <property type="match status" value="1"/>
</dbReference>
<dbReference type="PANTHER" id="PTHR44688">
    <property type="entry name" value="DNA-BINDING TRANSCRIPTIONAL ACTIVATOR DEVR_DOSR"/>
    <property type="match status" value="1"/>
</dbReference>
<dbReference type="Pfam" id="PF13401">
    <property type="entry name" value="AAA_22"/>
    <property type="match status" value="1"/>
</dbReference>
<dbReference type="AlphaFoldDB" id="A0A1W9ZFS6"/>
<protein>
    <submittedName>
        <fullName evidence="5">LuxR family transcriptional regulator</fullName>
    </submittedName>
</protein>
<dbReference type="InterPro" id="IPR027417">
    <property type="entry name" value="P-loop_NTPase"/>
</dbReference>
<dbReference type="InterPro" id="IPR016032">
    <property type="entry name" value="Sig_transdc_resp-reg_C-effctor"/>
</dbReference>
<name>A0A1W9ZFS6_MYCAI</name>
<evidence type="ECO:0000259" key="4">
    <source>
        <dbReference type="PROSITE" id="PS50043"/>
    </source>
</evidence>
<dbReference type="PRINTS" id="PR00038">
    <property type="entry name" value="HTHLUXR"/>
</dbReference>
<dbReference type="InterPro" id="IPR000792">
    <property type="entry name" value="Tscrpt_reg_LuxR_C"/>
</dbReference>
<feature type="domain" description="HTH luxR-type" evidence="4">
    <location>
        <begin position="802"/>
        <end position="867"/>
    </location>
</feature>
<comment type="caution">
    <text evidence="5">The sequence shown here is derived from an EMBL/GenBank/DDBJ whole genome shotgun (WGS) entry which is preliminary data.</text>
</comment>
<dbReference type="Gene3D" id="3.40.50.300">
    <property type="entry name" value="P-loop containing nucleotide triphosphate hydrolases"/>
    <property type="match status" value="1"/>
</dbReference>
<dbReference type="InterPro" id="IPR049945">
    <property type="entry name" value="AAA_22"/>
</dbReference>
<dbReference type="Proteomes" id="UP000192707">
    <property type="component" value="Unassembled WGS sequence"/>
</dbReference>
<accession>A0A1W9ZFS6</accession>
<keyword evidence="6" id="KW-1185">Reference proteome</keyword>
<evidence type="ECO:0000313" key="5">
    <source>
        <dbReference type="EMBL" id="ORA14226.1"/>
    </source>
</evidence>
<keyword evidence="2" id="KW-0238">DNA-binding</keyword>
<dbReference type="InterPro" id="IPR036388">
    <property type="entry name" value="WH-like_DNA-bd_sf"/>
</dbReference>
<organism evidence="5 6">
    <name type="scientific">Mycobacterium arosiense ATCC BAA-1401 = DSM 45069</name>
    <dbReference type="NCBI Taxonomy" id="1265311"/>
    <lineage>
        <taxon>Bacteria</taxon>
        <taxon>Bacillati</taxon>
        <taxon>Actinomycetota</taxon>
        <taxon>Actinomycetes</taxon>
        <taxon>Mycobacteriales</taxon>
        <taxon>Mycobacteriaceae</taxon>
        <taxon>Mycobacterium</taxon>
        <taxon>Mycobacterium avium complex (MAC)</taxon>
    </lineage>
</organism>
<dbReference type="GO" id="GO:0003677">
    <property type="term" value="F:DNA binding"/>
    <property type="evidence" value="ECO:0007669"/>
    <property type="project" value="UniProtKB-KW"/>
</dbReference>
<dbReference type="PROSITE" id="PS50043">
    <property type="entry name" value="HTH_LUXR_2"/>
    <property type="match status" value="1"/>
</dbReference>
<dbReference type="SUPFAM" id="SSF46894">
    <property type="entry name" value="C-terminal effector domain of the bipartite response regulators"/>
    <property type="match status" value="1"/>
</dbReference>
<evidence type="ECO:0000256" key="1">
    <source>
        <dbReference type="ARBA" id="ARBA00023015"/>
    </source>
</evidence>
<keyword evidence="1" id="KW-0805">Transcription regulation</keyword>
<dbReference type="OrthoDB" id="3197423at2"/>
<dbReference type="Gene3D" id="1.10.10.10">
    <property type="entry name" value="Winged helix-like DNA-binding domain superfamily/Winged helix DNA-binding domain"/>
    <property type="match status" value="1"/>
</dbReference>
<dbReference type="SMART" id="SM00421">
    <property type="entry name" value="HTH_LUXR"/>
    <property type="match status" value="1"/>
</dbReference>
<dbReference type="SUPFAM" id="SSF52540">
    <property type="entry name" value="P-loop containing nucleoside triphosphate hydrolases"/>
    <property type="match status" value="1"/>
</dbReference>
<dbReference type="CDD" id="cd06170">
    <property type="entry name" value="LuxR_C_like"/>
    <property type="match status" value="1"/>
</dbReference>
<dbReference type="SMART" id="SM00382">
    <property type="entry name" value="AAA"/>
    <property type="match status" value="1"/>
</dbReference>
<keyword evidence="3" id="KW-0804">Transcription</keyword>
<dbReference type="EMBL" id="MVHG01000030">
    <property type="protein sequence ID" value="ORA14226.1"/>
    <property type="molecule type" value="Genomic_DNA"/>
</dbReference>